<evidence type="ECO:0000256" key="6">
    <source>
        <dbReference type="ARBA" id="ARBA00022792"/>
    </source>
</evidence>
<evidence type="ECO:0000256" key="5">
    <source>
        <dbReference type="ARBA" id="ARBA00022660"/>
    </source>
</evidence>
<evidence type="ECO:0000256" key="14">
    <source>
        <dbReference type="ARBA" id="ARBA00046393"/>
    </source>
</evidence>
<evidence type="ECO:0000256" key="10">
    <source>
        <dbReference type="ARBA" id="ARBA00031021"/>
    </source>
</evidence>
<dbReference type="OrthoDB" id="425749at2759"/>
<dbReference type="InterPro" id="IPR036544">
    <property type="entry name" value="QCR7_sf"/>
</dbReference>
<dbReference type="InterPro" id="IPR003197">
    <property type="entry name" value="QCR7"/>
</dbReference>
<dbReference type="Gene3D" id="1.10.1090.10">
    <property type="entry name" value="Cytochrome b-c1 complex subunit 7"/>
    <property type="match status" value="1"/>
</dbReference>
<proteinExistence type="inferred from homology"/>
<evidence type="ECO:0000256" key="12">
    <source>
        <dbReference type="ARBA" id="ARBA00032927"/>
    </source>
</evidence>
<evidence type="ECO:0000256" key="11">
    <source>
        <dbReference type="ARBA" id="ARBA00031684"/>
    </source>
</evidence>
<evidence type="ECO:0000256" key="1">
    <source>
        <dbReference type="ARBA" id="ARBA00004443"/>
    </source>
</evidence>
<sequence>MATLRAGVRRVADAYRMRLKQMSDLQQKIKTFQIDNSYYNQLGLMYHDVIPHSPVIAEAVRRLPREETEARDFRIARAFHLSANKTVLPKEQWTRVEDDIPYLDPYIELTRKEWQEKAEWDHFVNPDVYP</sequence>
<evidence type="ECO:0000256" key="2">
    <source>
        <dbReference type="ARBA" id="ARBA00008554"/>
    </source>
</evidence>
<name>A0A8T0DH23_9TREM</name>
<dbReference type="GO" id="GO:0045275">
    <property type="term" value="C:respiratory chain complex III"/>
    <property type="evidence" value="ECO:0007669"/>
    <property type="project" value="InterPro"/>
</dbReference>
<comment type="caution">
    <text evidence="15">The sequence shown here is derived from an EMBL/GenBank/DDBJ whole genome shotgun (WGS) entry which is preliminary data.</text>
</comment>
<evidence type="ECO:0000256" key="13">
    <source>
        <dbReference type="ARBA" id="ARBA00038521"/>
    </source>
</evidence>
<dbReference type="FunFam" id="1.10.1090.10:FF:000001">
    <property type="entry name" value="Cytochrome b-c1 complex subunit 7"/>
    <property type="match status" value="1"/>
</dbReference>
<dbReference type="PANTHER" id="PTHR12022">
    <property type="entry name" value="UBIQUINOL-CYTOCHROME C REDUCTASE COMPLEX 14 KD PROTEIN"/>
    <property type="match status" value="1"/>
</dbReference>
<dbReference type="GO" id="GO:0005743">
    <property type="term" value="C:mitochondrial inner membrane"/>
    <property type="evidence" value="ECO:0007669"/>
    <property type="project" value="UniProtKB-SubCell"/>
</dbReference>
<evidence type="ECO:0000256" key="9">
    <source>
        <dbReference type="ARBA" id="ARBA00023136"/>
    </source>
</evidence>
<evidence type="ECO:0000256" key="7">
    <source>
        <dbReference type="ARBA" id="ARBA00022982"/>
    </source>
</evidence>
<dbReference type="Proteomes" id="UP000699462">
    <property type="component" value="Unassembled WGS sequence"/>
</dbReference>
<evidence type="ECO:0000313" key="16">
    <source>
        <dbReference type="Proteomes" id="UP000699462"/>
    </source>
</evidence>
<evidence type="ECO:0000313" key="15">
    <source>
        <dbReference type="EMBL" id="KAF8566636.1"/>
    </source>
</evidence>
<evidence type="ECO:0000256" key="4">
    <source>
        <dbReference type="ARBA" id="ARBA00022448"/>
    </source>
</evidence>
<keyword evidence="9" id="KW-0472">Membrane</keyword>
<dbReference type="SUPFAM" id="SSF81524">
    <property type="entry name" value="14 kDa protein of cytochrome bc1 complex (Ubiquinol-cytochrome c reductase)"/>
    <property type="match status" value="1"/>
</dbReference>
<organism evidence="15 16">
    <name type="scientific">Paragonimus westermani</name>
    <dbReference type="NCBI Taxonomy" id="34504"/>
    <lineage>
        <taxon>Eukaryota</taxon>
        <taxon>Metazoa</taxon>
        <taxon>Spiralia</taxon>
        <taxon>Lophotrochozoa</taxon>
        <taxon>Platyhelminthes</taxon>
        <taxon>Trematoda</taxon>
        <taxon>Digenea</taxon>
        <taxon>Plagiorchiida</taxon>
        <taxon>Troglotremata</taxon>
        <taxon>Troglotrematidae</taxon>
        <taxon>Paragonimus</taxon>
    </lineage>
</organism>
<keyword evidence="4" id="KW-0813">Transport</keyword>
<dbReference type="GO" id="GO:0006122">
    <property type="term" value="P:mitochondrial electron transport, ubiquinol to cytochrome c"/>
    <property type="evidence" value="ECO:0007669"/>
    <property type="project" value="InterPro"/>
</dbReference>
<reference evidence="15 16" key="1">
    <citation type="submission" date="2019-07" db="EMBL/GenBank/DDBJ databases">
        <title>Annotation for the trematode Paragonimus westermani.</title>
        <authorList>
            <person name="Choi Y.-J."/>
        </authorList>
    </citation>
    <scope>NUCLEOTIDE SEQUENCE [LARGE SCALE GENOMIC DNA]</scope>
    <source>
        <strain evidence="15">180907_Pwestermani</strain>
    </source>
</reference>
<keyword evidence="16" id="KW-1185">Reference proteome</keyword>
<gene>
    <name evidence="15" type="ORF">P879_08200</name>
</gene>
<dbReference type="Pfam" id="PF02271">
    <property type="entry name" value="UCR_14kD"/>
    <property type="match status" value="1"/>
</dbReference>
<keyword evidence="6" id="KW-0999">Mitochondrion inner membrane</keyword>
<dbReference type="EMBL" id="JTDF01004831">
    <property type="protein sequence ID" value="KAF8566636.1"/>
    <property type="molecule type" value="Genomic_DNA"/>
</dbReference>
<evidence type="ECO:0000256" key="8">
    <source>
        <dbReference type="ARBA" id="ARBA00023128"/>
    </source>
</evidence>
<comment type="subcellular location">
    <subcellularLocation>
        <location evidence="1">Mitochondrion inner membrane</location>
        <topology evidence="1">Peripheral membrane protein</topology>
        <orientation evidence="1">Matrix side</orientation>
    </subcellularLocation>
</comment>
<keyword evidence="8" id="KW-0496">Mitochondrion</keyword>
<dbReference type="AlphaFoldDB" id="A0A8T0DH23"/>
<comment type="similarity">
    <text evidence="2">Belongs to the UQCRB/QCR7 family.</text>
</comment>
<keyword evidence="5" id="KW-0679">Respiratory chain</keyword>
<dbReference type="PANTHER" id="PTHR12022:SF0">
    <property type="entry name" value="CYTOCHROME B-C1 COMPLEX SUBUNIT 7"/>
    <property type="match status" value="1"/>
</dbReference>
<comment type="subunit">
    <text evidence="14">Component of the ubiquinol-cytochrome c oxidoreductase (cytochrome b-c1 complex, complex III, CIII), a multisubunit enzyme composed of 11 subunits. The complex is composed of 3 respiratory subunits cytochrome b, cytochrome c1 and Rieske protein UQCRFS1, 2 core protein subunits UQCRC1/QCR1 and UQCRC2/QCR2, and 6 low-molecular weight protein subunits UQCRH/QCR6, UQCRB/QCR7, UQCRQ/QCR8, UQCR10/QCR9, UQCR11/QCR10 and subunit 9, the cleavage product of Rieske protein UQCRFS1. The complex exists as an obligatory dimer and forms supercomplexes (SCs) in the inner mitochondrial membrane with NADH-ubiquinone oxidoreductase (complex I, CI) and cytochrome c oxidase (complex IV, CIV), resulting in different assemblies (supercomplex SCI(1)III(2)IV(1) and megacomplex MCI(2)III(2)IV(2)).</text>
</comment>
<comment type="subunit">
    <text evidence="13">Component of the ubiquinol-cytochrome c oxidoreductase (cytochrome b-c1 complex, complex III, CIII), a multisubunit enzyme composed of 3 respiratory subunits cytochrome b, cytochrome c1 and Rieske protein, 2 core protein subunits, and additional low-molecular weight protein subunits. The complex exists as an obligatory dimer and forms supercomplexes (SCs) in the inner mitochondrial membrane with cytochrome c oxidase (complex IV, CIV).</text>
</comment>
<accession>A0A8T0DH23</accession>
<protein>
    <recommendedName>
        <fullName evidence="3">Cytochrome b-c1 complex subunit 7</fullName>
    </recommendedName>
    <alternativeName>
        <fullName evidence="11">Complex III subunit 7</fullName>
    </alternativeName>
    <alternativeName>
        <fullName evidence="10">Complex III subunit VII</fullName>
    </alternativeName>
    <alternativeName>
        <fullName evidence="12">Ubiquinol-cytochrome c reductase complex 14 kDa protein</fullName>
    </alternativeName>
</protein>
<keyword evidence="7" id="KW-0249">Electron transport</keyword>
<evidence type="ECO:0000256" key="3">
    <source>
        <dbReference type="ARBA" id="ARBA00016323"/>
    </source>
</evidence>